<name>A0A937R8T4_9ACTN</name>
<organism evidence="2 3">
    <name type="scientific">Frankia nepalensis</name>
    <dbReference type="NCBI Taxonomy" id="1836974"/>
    <lineage>
        <taxon>Bacteria</taxon>
        <taxon>Bacillati</taxon>
        <taxon>Actinomycetota</taxon>
        <taxon>Actinomycetes</taxon>
        <taxon>Frankiales</taxon>
        <taxon>Frankiaceae</taxon>
        <taxon>Frankia</taxon>
    </lineage>
</organism>
<evidence type="ECO:0000313" key="3">
    <source>
        <dbReference type="Proteomes" id="UP000604475"/>
    </source>
</evidence>
<reference evidence="2" key="1">
    <citation type="submission" date="2020-12" db="EMBL/GenBank/DDBJ databases">
        <title>Genomic characterization of non-nitrogen-fixing Frankia strains.</title>
        <authorList>
            <person name="Carlos-Shanley C."/>
            <person name="Guerra T."/>
            <person name="Hahn D."/>
        </authorList>
    </citation>
    <scope>NUCLEOTIDE SEQUENCE</scope>
    <source>
        <strain evidence="2">CN6</strain>
    </source>
</reference>
<evidence type="ECO:0000313" key="2">
    <source>
        <dbReference type="EMBL" id="MBL7627486.1"/>
    </source>
</evidence>
<dbReference type="Proteomes" id="UP000604475">
    <property type="component" value="Unassembled WGS sequence"/>
</dbReference>
<feature type="signal peptide" evidence="1">
    <location>
        <begin position="1"/>
        <end position="26"/>
    </location>
</feature>
<comment type="caution">
    <text evidence="2">The sequence shown here is derived from an EMBL/GenBank/DDBJ whole genome shotgun (WGS) entry which is preliminary data.</text>
</comment>
<proteinExistence type="predicted"/>
<keyword evidence="1" id="KW-0732">Signal</keyword>
<feature type="chain" id="PRO_5037312285" description="DUF306 domain-containing protein" evidence="1">
    <location>
        <begin position="27"/>
        <end position="154"/>
    </location>
</feature>
<accession>A0A937R8T4</accession>
<dbReference type="AlphaFoldDB" id="A0A937R8T4"/>
<protein>
    <recommendedName>
        <fullName evidence="4">DUF306 domain-containing protein</fullName>
    </recommendedName>
</protein>
<evidence type="ECO:0008006" key="4">
    <source>
        <dbReference type="Google" id="ProtNLM"/>
    </source>
</evidence>
<dbReference type="RefSeq" id="WP_202999283.1">
    <property type="nucleotide sequence ID" value="NZ_JADWYU010000098.1"/>
</dbReference>
<keyword evidence="3" id="KW-1185">Reference proteome</keyword>
<dbReference type="EMBL" id="JAEACQ010000161">
    <property type="protein sequence ID" value="MBL7627486.1"/>
    <property type="molecule type" value="Genomic_DNA"/>
</dbReference>
<evidence type="ECO:0000256" key="1">
    <source>
        <dbReference type="SAM" id="SignalP"/>
    </source>
</evidence>
<gene>
    <name evidence="2" type="ORF">I7412_09945</name>
</gene>
<sequence length="154" mass="15780">MAAAAGAAVLAAATVGALLVPGGRSAGTADPATQLVAQAAGPWVHHYALAGSYSDYQLTISGKQWQLTGEDYVLAGNHRNGVRQSCSGTVAADGYQLTFTTETGEAEPIGSGLPGRQAGGSFCAGVFNAVLYPAGRTLELIDPKSVRTYQLRRP</sequence>